<gene>
    <name evidence="1" type="ORF">EWB00_003006</name>
</gene>
<feature type="non-terminal residue" evidence="1">
    <location>
        <position position="133"/>
    </location>
</feature>
<reference evidence="1 2" key="1">
    <citation type="submission" date="2019-03" db="EMBL/GenBank/DDBJ databases">
        <title>An improved genome assembly of the fluke Schistosoma japonicum.</title>
        <authorList>
            <person name="Hu W."/>
            <person name="Luo F."/>
            <person name="Yin M."/>
            <person name="Mo X."/>
            <person name="Sun C."/>
            <person name="Wu Q."/>
            <person name="Zhu B."/>
            <person name="Xiang M."/>
            <person name="Wang J."/>
            <person name="Wang Y."/>
            <person name="Zhang T."/>
            <person name="Xu B."/>
            <person name="Zheng H."/>
            <person name="Feng Z."/>
        </authorList>
    </citation>
    <scope>NUCLEOTIDE SEQUENCE [LARGE SCALE GENOMIC DNA]</scope>
    <source>
        <strain evidence="1">HuSjv2</strain>
        <tissue evidence="1">Worms</tissue>
    </source>
</reference>
<comment type="caution">
    <text evidence="1">The sequence shown here is derived from an EMBL/GenBank/DDBJ whole genome shotgun (WGS) entry which is preliminary data.</text>
</comment>
<proteinExistence type="predicted"/>
<organism evidence="1 2">
    <name type="scientific">Schistosoma japonicum</name>
    <name type="common">Blood fluke</name>
    <dbReference type="NCBI Taxonomy" id="6182"/>
    <lineage>
        <taxon>Eukaryota</taxon>
        <taxon>Metazoa</taxon>
        <taxon>Spiralia</taxon>
        <taxon>Lophotrochozoa</taxon>
        <taxon>Platyhelminthes</taxon>
        <taxon>Trematoda</taxon>
        <taxon>Digenea</taxon>
        <taxon>Strigeidida</taxon>
        <taxon>Schistosomatoidea</taxon>
        <taxon>Schistosomatidae</taxon>
        <taxon>Schistosoma</taxon>
    </lineage>
</organism>
<accession>A0A4Z2DA47</accession>
<dbReference type="EMBL" id="SKCS01000194">
    <property type="protein sequence ID" value="TNN13367.1"/>
    <property type="molecule type" value="Genomic_DNA"/>
</dbReference>
<dbReference type="AlphaFoldDB" id="A0A4Z2DA47"/>
<dbReference type="Proteomes" id="UP000311919">
    <property type="component" value="Unassembled WGS sequence"/>
</dbReference>
<keyword evidence="2" id="KW-1185">Reference proteome</keyword>
<name>A0A4Z2DA47_SCHJA</name>
<evidence type="ECO:0000313" key="1">
    <source>
        <dbReference type="EMBL" id="TNN13367.1"/>
    </source>
</evidence>
<feature type="non-terminal residue" evidence="1">
    <location>
        <position position="1"/>
    </location>
</feature>
<protein>
    <submittedName>
        <fullName evidence="1">Uncharacterized protein</fullName>
    </submittedName>
</protein>
<evidence type="ECO:0000313" key="2">
    <source>
        <dbReference type="Proteomes" id="UP000311919"/>
    </source>
</evidence>
<sequence>KKRCARHCPLFVYSQLITANNLTPQQDSHHIYMGTKVVQEIKPYFLSTNQLRQSTYTHNISLSSLNTEKACARHCLIILSTTLHRQSTNTDNISSLALYVKEGCTRHCPLVFHAHLITDNQLTPTTYRHHLYM</sequence>